<reference evidence="2" key="1">
    <citation type="journal article" date="2019" name="Int. J. Syst. Evol. Microbiol.">
        <title>The Global Catalogue of Microorganisms (GCM) 10K type strain sequencing project: providing services to taxonomists for standard genome sequencing and annotation.</title>
        <authorList>
            <consortium name="The Broad Institute Genomics Platform"/>
            <consortium name="The Broad Institute Genome Sequencing Center for Infectious Disease"/>
            <person name="Wu L."/>
            <person name="Ma J."/>
        </authorList>
    </citation>
    <scope>NUCLEOTIDE SEQUENCE [LARGE SCALE GENOMIC DNA]</scope>
    <source>
        <strain evidence="2">CCTCC AB 2013263</strain>
    </source>
</reference>
<evidence type="ECO:0000313" key="2">
    <source>
        <dbReference type="Proteomes" id="UP001595748"/>
    </source>
</evidence>
<dbReference type="InterPro" id="IPR021322">
    <property type="entry name" value="DUF2924"/>
</dbReference>
<dbReference type="Pfam" id="PF11149">
    <property type="entry name" value="DUF2924"/>
    <property type="match status" value="1"/>
</dbReference>
<dbReference type="Proteomes" id="UP001595748">
    <property type="component" value="Unassembled WGS sequence"/>
</dbReference>
<accession>A0ABV8AFX3</accession>
<dbReference type="EMBL" id="JBHRZF010000236">
    <property type="protein sequence ID" value="MFC3863192.1"/>
    <property type="molecule type" value="Genomic_DNA"/>
</dbReference>
<comment type="caution">
    <text evidence="1">The sequence shown here is derived from an EMBL/GenBank/DDBJ whole genome shotgun (WGS) entry which is preliminary data.</text>
</comment>
<gene>
    <name evidence="1" type="ORF">ACFOPQ_20730</name>
</gene>
<sequence length="125" mass="13940">MNIDIDFEVYKALTAELHDEHDTYNNVIRRLLGLHPSAQPAAAGPQASWFGYDVTLPVGTQLRTSYKKTERIGTVKADGLELDGEVYPSLSAAAISIVGQNTNGWTFWKYHDAATRSWKPMMALR</sequence>
<protein>
    <submittedName>
        <fullName evidence="1">DUF2924 domain-containing protein</fullName>
    </submittedName>
</protein>
<name>A0ABV8AFX3_9DEIO</name>
<keyword evidence="2" id="KW-1185">Reference proteome</keyword>
<evidence type="ECO:0000313" key="1">
    <source>
        <dbReference type="EMBL" id="MFC3863192.1"/>
    </source>
</evidence>
<dbReference type="RefSeq" id="WP_380081125.1">
    <property type="nucleotide sequence ID" value="NZ_JBHRZF010000236.1"/>
</dbReference>
<proteinExistence type="predicted"/>
<organism evidence="1 2">
    <name type="scientific">Deinococcus antarcticus</name>
    <dbReference type="NCBI Taxonomy" id="1298767"/>
    <lineage>
        <taxon>Bacteria</taxon>
        <taxon>Thermotogati</taxon>
        <taxon>Deinococcota</taxon>
        <taxon>Deinococci</taxon>
        <taxon>Deinococcales</taxon>
        <taxon>Deinococcaceae</taxon>
        <taxon>Deinococcus</taxon>
    </lineage>
</organism>